<evidence type="ECO:0000256" key="1">
    <source>
        <dbReference type="SAM" id="MobiDB-lite"/>
    </source>
</evidence>
<proteinExistence type="predicted"/>
<reference evidence="3" key="1">
    <citation type="submission" date="2014-11" db="EMBL/GenBank/DDBJ databases">
        <authorList>
            <person name="Amaro Gonzalez C."/>
        </authorList>
    </citation>
    <scope>NUCLEOTIDE SEQUENCE</scope>
</reference>
<evidence type="ECO:0000313" key="3">
    <source>
        <dbReference type="EMBL" id="JAH62225.1"/>
    </source>
</evidence>
<protein>
    <recommendedName>
        <fullName evidence="4">XK-related protein</fullName>
    </recommendedName>
</protein>
<evidence type="ECO:0008006" key="4">
    <source>
        <dbReference type="Google" id="ProtNLM"/>
    </source>
</evidence>
<name>A0A0E9UAM2_ANGAN</name>
<reference evidence="3" key="2">
    <citation type="journal article" date="2015" name="Fish Shellfish Immunol.">
        <title>Early steps in the European eel (Anguilla anguilla)-Vibrio vulnificus interaction in the gills: Role of the RtxA13 toxin.</title>
        <authorList>
            <person name="Callol A."/>
            <person name="Pajuelo D."/>
            <person name="Ebbesson L."/>
            <person name="Teles M."/>
            <person name="MacKenzie S."/>
            <person name="Amaro C."/>
        </authorList>
    </citation>
    <scope>NUCLEOTIDE SEQUENCE</scope>
</reference>
<keyword evidence="2" id="KW-1133">Transmembrane helix</keyword>
<keyword evidence="2" id="KW-0472">Membrane</keyword>
<evidence type="ECO:0000256" key="2">
    <source>
        <dbReference type="SAM" id="Phobius"/>
    </source>
</evidence>
<feature type="region of interest" description="Disordered" evidence="1">
    <location>
        <begin position="70"/>
        <end position="92"/>
    </location>
</feature>
<keyword evidence="2" id="KW-0812">Transmembrane</keyword>
<sequence length="92" mass="10322">MTVYYGLYTSQNLAFLLLFYLLNPRAATSSYLLPVTLVIVGSQVAGLICLMVFYAFLNQRSEERTAQIADEVDGQEEKWTGPDNGMEICESE</sequence>
<organism evidence="3">
    <name type="scientific">Anguilla anguilla</name>
    <name type="common">European freshwater eel</name>
    <name type="synonym">Muraena anguilla</name>
    <dbReference type="NCBI Taxonomy" id="7936"/>
    <lineage>
        <taxon>Eukaryota</taxon>
        <taxon>Metazoa</taxon>
        <taxon>Chordata</taxon>
        <taxon>Craniata</taxon>
        <taxon>Vertebrata</taxon>
        <taxon>Euteleostomi</taxon>
        <taxon>Actinopterygii</taxon>
        <taxon>Neopterygii</taxon>
        <taxon>Teleostei</taxon>
        <taxon>Anguilliformes</taxon>
        <taxon>Anguillidae</taxon>
        <taxon>Anguilla</taxon>
    </lineage>
</organism>
<dbReference type="EMBL" id="GBXM01046352">
    <property type="protein sequence ID" value="JAH62225.1"/>
    <property type="molecule type" value="Transcribed_RNA"/>
</dbReference>
<dbReference type="GO" id="GO:0005886">
    <property type="term" value="C:plasma membrane"/>
    <property type="evidence" value="ECO:0007669"/>
    <property type="project" value="UniProtKB-ARBA"/>
</dbReference>
<dbReference type="AlphaFoldDB" id="A0A0E9UAM2"/>
<feature type="transmembrane region" description="Helical" evidence="2">
    <location>
        <begin position="37"/>
        <end position="57"/>
    </location>
</feature>
<accession>A0A0E9UAM2</accession>